<dbReference type="EMBL" id="JAAKFY010000008">
    <property type="protein sequence ID" value="KAF3853477.1"/>
    <property type="molecule type" value="Genomic_DNA"/>
</dbReference>
<protein>
    <submittedName>
        <fullName evidence="1">Uncharacterized protein</fullName>
    </submittedName>
</protein>
<reference evidence="1 2" key="1">
    <citation type="submission" date="2020-03" db="EMBL/GenBank/DDBJ databases">
        <title>Dissostichus mawsoni Genome sequencing and assembly.</title>
        <authorList>
            <person name="Park H."/>
        </authorList>
    </citation>
    <scope>NUCLEOTIDE SEQUENCE [LARGE SCALE GENOMIC DNA]</scope>
    <source>
        <strain evidence="1">DM0001</strain>
        <tissue evidence="1">Muscle</tissue>
    </source>
</reference>
<organism evidence="1 2">
    <name type="scientific">Dissostichus mawsoni</name>
    <name type="common">Antarctic cod</name>
    <dbReference type="NCBI Taxonomy" id="36200"/>
    <lineage>
        <taxon>Eukaryota</taxon>
        <taxon>Metazoa</taxon>
        <taxon>Chordata</taxon>
        <taxon>Craniata</taxon>
        <taxon>Vertebrata</taxon>
        <taxon>Euteleostomi</taxon>
        <taxon>Actinopterygii</taxon>
        <taxon>Neopterygii</taxon>
        <taxon>Teleostei</taxon>
        <taxon>Neoteleostei</taxon>
        <taxon>Acanthomorphata</taxon>
        <taxon>Eupercaria</taxon>
        <taxon>Perciformes</taxon>
        <taxon>Notothenioidei</taxon>
        <taxon>Nototheniidae</taxon>
        <taxon>Dissostichus</taxon>
    </lineage>
</organism>
<accession>A0A7J5YYA5</accession>
<dbReference type="Proteomes" id="UP000518266">
    <property type="component" value="Unassembled WGS sequence"/>
</dbReference>
<proteinExistence type="predicted"/>
<evidence type="ECO:0000313" key="2">
    <source>
        <dbReference type="Proteomes" id="UP000518266"/>
    </source>
</evidence>
<gene>
    <name evidence="1" type="ORF">F7725_014165</name>
</gene>
<evidence type="ECO:0000313" key="1">
    <source>
        <dbReference type="EMBL" id="KAF3853477.1"/>
    </source>
</evidence>
<keyword evidence="2" id="KW-1185">Reference proteome</keyword>
<comment type="caution">
    <text evidence="1">The sequence shown here is derived from an EMBL/GenBank/DDBJ whole genome shotgun (WGS) entry which is preliminary data.</text>
</comment>
<dbReference type="AlphaFoldDB" id="A0A7J5YYA5"/>
<sequence>MTEGRRERREGRGRRREAVLLDKGIDHLLHGQVWDQLVLGQGAPGDRVEVTHPLQREQVADGLVVVLQLQVTLAQEERNSRFPCSFSSCAVELFSGLPAIFSTGSAGPASPCFPILFPVSPAG</sequence>
<name>A0A7J5YYA5_DISMA</name>